<dbReference type="InterPro" id="IPR045781">
    <property type="entry name" value="SxtJ"/>
</dbReference>
<evidence type="ECO:0000313" key="2">
    <source>
        <dbReference type="EMBL" id="CAI4032550.1"/>
    </source>
</evidence>
<feature type="transmembrane region" description="Helical" evidence="1">
    <location>
        <begin position="38"/>
        <end position="62"/>
    </location>
</feature>
<evidence type="ECO:0008006" key="4">
    <source>
        <dbReference type="Google" id="ProtNLM"/>
    </source>
</evidence>
<evidence type="ECO:0000256" key="1">
    <source>
        <dbReference type="SAM" id="Phobius"/>
    </source>
</evidence>
<dbReference type="EMBL" id="OX365700">
    <property type="protein sequence ID" value="CAI4032550.1"/>
    <property type="molecule type" value="Genomic_DNA"/>
</dbReference>
<feature type="transmembrane region" description="Helical" evidence="1">
    <location>
        <begin position="12"/>
        <end position="31"/>
    </location>
</feature>
<dbReference type="AlphaFoldDB" id="A0AA86T5L8"/>
<dbReference type="Proteomes" id="UP001179121">
    <property type="component" value="Chromosome"/>
</dbReference>
<dbReference type="Pfam" id="PF19588">
    <property type="entry name" value="SxtJ"/>
    <property type="match status" value="1"/>
</dbReference>
<name>A0AA86T5L8_9BACT</name>
<feature type="transmembrane region" description="Helical" evidence="1">
    <location>
        <begin position="74"/>
        <end position="96"/>
    </location>
</feature>
<proteinExistence type="predicted"/>
<dbReference type="KEGG" id="nti:DNFV4_02980"/>
<sequence>MNEQTDVKQLRSFGLTVGGVFLVIGLWPLVWRGEAMRLWAVIPACALIPLGLILPGVLAPLYKGWMAVGHVLGWINTRIILGILYYGLVVPMGLVMKMLGRDPMRRAWIPGMDSYRVVREPRPPSHMKNMF</sequence>
<organism evidence="2 3">
    <name type="scientific">Nitrospira tepida</name>
    <dbReference type="NCBI Taxonomy" id="2973512"/>
    <lineage>
        <taxon>Bacteria</taxon>
        <taxon>Pseudomonadati</taxon>
        <taxon>Nitrospirota</taxon>
        <taxon>Nitrospiria</taxon>
        <taxon>Nitrospirales</taxon>
        <taxon>Nitrospiraceae</taxon>
        <taxon>Nitrospira</taxon>
    </lineage>
</organism>
<keyword evidence="1" id="KW-0472">Membrane</keyword>
<dbReference type="RefSeq" id="WP_289269272.1">
    <property type="nucleotide sequence ID" value="NZ_OX365700.1"/>
</dbReference>
<keyword evidence="1" id="KW-0812">Transmembrane</keyword>
<keyword evidence="3" id="KW-1185">Reference proteome</keyword>
<accession>A0AA86T5L8</accession>
<reference evidence="2" key="1">
    <citation type="submission" date="2022-10" db="EMBL/GenBank/DDBJ databases">
        <authorList>
            <person name="Koch H."/>
        </authorList>
    </citation>
    <scope>NUCLEOTIDE SEQUENCE</scope>
    <source>
        <strain evidence="2">DNF</strain>
    </source>
</reference>
<protein>
    <recommendedName>
        <fullName evidence="4">SxtJ</fullName>
    </recommendedName>
</protein>
<evidence type="ECO:0000313" key="3">
    <source>
        <dbReference type="Proteomes" id="UP001179121"/>
    </source>
</evidence>
<gene>
    <name evidence="2" type="ORF">DNFV4_02980</name>
</gene>
<keyword evidence="1" id="KW-1133">Transmembrane helix</keyword>